<dbReference type="FunFam" id="1.20.1250.20:FF:000013">
    <property type="entry name" value="MFS general substrate transporter"/>
    <property type="match status" value="1"/>
</dbReference>
<sequence>MADMMSRSDDSGSNVEKSGFTQHDVVHDKDLLAAVNSRDTAMMHLTEEELVIEKKLVKKIDLVIMPTIVLNYYLTLIYDPDRNNYPAARLAGLEDDLHMTGNQFQIGLSVLFVGYVLMQVPSNMLLNWCGRPAYYIGFWTIVWGTVSALTSLCQNYGHIVACRFILGFVEAPFFPGVLFYLSKWYTKKELNLRMSIFYSGSLLAGAFGNLIAGGILEGLDGARGMRAWRWLYIVEGSITVCVGIAVCFILPDFPDTWKNLAPELRHVANRRMAIDAAEADVDVGGGMSQLQGAKLAFADPKTYLLAAMYHCIVGATGFQNFFPSLTRTLGYGRVISLLLVAPPYIFIMIWALAHSVGSDKLQSRFWFFVYPIPLSIIGCFIFMFADAGSFGPRYFSLFLLNFVFASFGTIYSWNSNVIARPPAKRSVALAFMNSVGNAASIWTPFTYIDGSEPYYKPALGIVIGLLVACAAMAVLLRIVMQRMNKELDRLENEDVILTEKELVKLRKTAEIEGIDIAAARQLQKGYRYII</sequence>
<keyword evidence="5 7" id="KW-0472">Membrane</keyword>
<feature type="transmembrane region" description="Helical" evidence="7">
    <location>
        <begin position="158"/>
        <end position="182"/>
    </location>
</feature>
<accession>A0AAN7VNX8</accession>
<keyword evidence="2" id="KW-0813">Transport</keyword>
<keyword evidence="6" id="KW-0175">Coiled coil</keyword>
<dbReference type="GO" id="GO:0016020">
    <property type="term" value="C:membrane"/>
    <property type="evidence" value="ECO:0007669"/>
    <property type="project" value="UniProtKB-SubCell"/>
</dbReference>
<dbReference type="PANTHER" id="PTHR43791">
    <property type="entry name" value="PERMEASE-RELATED"/>
    <property type="match status" value="1"/>
</dbReference>
<evidence type="ECO:0000256" key="4">
    <source>
        <dbReference type="ARBA" id="ARBA00022989"/>
    </source>
</evidence>
<dbReference type="FunFam" id="1.20.1250.20:FF:000057">
    <property type="entry name" value="MFS general substrate transporter"/>
    <property type="match status" value="1"/>
</dbReference>
<dbReference type="Proteomes" id="UP001310594">
    <property type="component" value="Unassembled WGS sequence"/>
</dbReference>
<evidence type="ECO:0000256" key="2">
    <source>
        <dbReference type="ARBA" id="ARBA00022448"/>
    </source>
</evidence>
<dbReference type="InterPro" id="IPR020846">
    <property type="entry name" value="MFS_dom"/>
</dbReference>
<dbReference type="PANTHER" id="PTHR43791:SF78">
    <property type="entry name" value="TRANSPORTER, PUTATIVE (AFU_ORTHOLOGUE AFUA_3G01370)-RELATED"/>
    <property type="match status" value="1"/>
</dbReference>
<evidence type="ECO:0000256" key="6">
    <source>
        <dbReference type="SAM" id="Coils"/>
    </source>
</evidence>
<feature type="transmembrane region" description="Helical" evidence="7">
    <location>
        <begin position="334"/>
        <end position="353"/>
    </location>
</feature>
<dbReference type="Gene3D" id="1.20.1250.20">
    <property type="entry name" value="MFS general substrate transporter like domains"/>
    <property type="match status" value="2"/>
</dbReference>
<gene>
    <name evidence="9" type="ORF">LTR97_008276</name>
</gene>
<feature type="transmembrane region" description="Helical" evidence="7">
    <location>
        <begin position="194"/>
        <end position="216"/>
    </location>
</feature>
<feature type="transmembrane region" description="Helical" evidence="7">
    <location>
        <begin position="426"/>
        <end position="445"/>
    </location>
</feature>
<dbReference type="SUPFAM" id="SSF103473">
    <property type="entry name" value="MFS general substrate transporter"/>
    <property type="match status" value="1"/>
</dbReference>
<comment type="subcellular location">
    <subcellularLocation>
        <location evidence="1">Membrane</location>
        <topology evidence="1">Multi-pass membrane protein</topology>
    </subcellularLocation>
</comment>
<evidence type="ECO:0000313" key="9">
    <source>
        <dbReference type="EMBL" id="KAK5695856.1"/>
    </source>
</evidence>
<dbReference type="PROSITE" id="PS50850">
    <property type="entry name" value="MFS"/>
    <property type="match status" value="1"/>
</dbReference>
<evidence type="ECO:0000256" key="7">
    <source>
        <dbReference type="SAM" id="Phobius"/>
    </source>
</evidence>
<feature type="transmembrane region" description="Helical" evidence="7">
    <location>
        <begin position="397"/>
        <end position="414"/>
    </location>
</feature>
<dbReference type="InterPro" id="IPR011701">
    <property type="entry name" value="MFS"/>
</dbReference>
<feature type="transmembrane region" description="Helical" evidence="7">
    <location>
        <begin position="365"/>
        <end position="385"/>
    </location>
</feature>
<evidence type="ECO:0000256" key="5">
    <source>
        <dbReference type="ARBA" id="ARBA00023136"/>
    </source>
</evidence>
<dbReference type="GO" id="GO:0022857">
    <property type="term" value="F:transmembrane transporter activity"/>
    <property type="evidence" value="ECO:0007669"/>
    <property type="project" value="InterPro"/>
</dbReference>
<reference evidence="9" key="1">
    <citation type="submission" date="2023-08" db="EMBL/GenBank/DDBJ databases">
        <title>Black Yeasts Isolated from many extreme environments.</title>
        <authorList>
            <person name="Coleine C."/>
            <person name="Stajich J.E."/>
            <person name="Selbmann L."/>
        </authorList>
    </citation>
    <scope>NUCLEOTIDE SEQUENCE</scope>
    <source>
        <strain evidence="9">CCFEE 5810</strain>
    </source>
</reference>
<evidence type="ECO:0000313" key="10">
    <source>
        <dbReference type="Proteomes" id="UP001310594"/>
    </source>
</evidence>
<protein>
    <recommendedName>
        <fullName evidence="8">Major facilitator superfamily (MFS) profile domain-containing protein</fullName>
    </recommendedName>
</protein>
<evidence type="ECO:0000256" key="1">
    <source>
        <dbReference type="ARBA" id="ARBA00004141"/>
    </source>
</evidence>
<organism evidence="9 10">
    <name type="scientific">Elasticomyces elasticus</name>
    <dbReference type="NCBI Taxonomy" id="574655"/>
    <lineage>
        <taxon>Eukaryota</taxon>
        <taxon>Fungi</taxon>
        <taxon>Dikarya</taxon>
        <taxon>Ascomycota</taxon>
        <taxon>Pezizomycotina</taxon>
        <taxon>Dothideomycetes</taxon>
        <taxon>Dothideomycetidae</taxon>
        <taxon>Mycosphaerellales</taxon>
        <taxon>Teratosphaeriaceae</taxon>
        <taxon>Elasticomyces</taxon>
    </lineage>
</organism>
<evidence type="ECO:0000259" key="8">
    <source>
        <dbReference type="PROSITE" id="PS50850"/>
    </source>
</evidence>
<keyword evidence="3 7" id="KW-0812">Transmembrane</keyword>
<proteinExistence type="predicted"/>
<feature type="transmembrane region" description="Helical" evidence="7">
    <location>
        <begin position="106"/>
        <end position="126"/>
    </location>
</feature>
<keyword evidence="4 7" id="KW-1133">Transmembrane helix</keyword>
<dbReference type="InterPro" id="IPR036259">
    <property type="entry name" value="MFS_trans_sf"/>
</dbReference>
<feature type="coiled-coil region" evidence="6">
    <location>
        <begin position="473"/>
        <end position="500"/>
    </location>
</feature>
<feature type="transmembrane region" description="Helical" evidence="7">
    <location>
        <begin position="228"/>
        <end position="250"/>
    </location>
</feature>
<feature type="transmembrane region" description="Helical" evidence="7">
    <location>
        <begin position="457"/>
        <end position="479"/>
    </location>
</feature>
<comment type="caution">
    <text evidence="9">The sequence shown here is derived from an EMBL/GenBank/DDBJ whole genome shotgun (WGS) entry which is preliminary data.</text>
</comment>
<name>A0AAN7VNX8_9PEZI</name>
<feature type="domain" description="Major facilitator superfamily (MFS) profile" evidence="8">
    <location>
        <begin position="59"/>
        <end position="485"/>
    </location>
</feature>
<dbReference type="Pfam" id="PF07690">
    <property type="entry name" value="MFS_1"/>
    <property type="match status" value="1"/>
</dbReference>
<feature type="transmembrane region" description="Helical" evidence="7">
    <location>
        <begin position="133"/>
        <end position="152"/>
    </location>
</feature>
<evidence type="ECO:0000256" key="3">
    <source>
        <dbReference type="ARBA" id="ARBA00022692"/>
    </source>
</evidence>
<dbReference type="EMBL" id="JAVRQU010000013">
    <property type="protein sequence ID" value="KAK5695856.1"/>
    <property type="molecule type" value="Genomic_DNA"/>
</dbReference>
<dbReference type="AlphaFoldDB" id="A0AAN7VNX8"/>